<gene>
    <name evidence="1" type="ORF">FA95DRAFT_1557028</name>
</gene>
<reference evidence="1" key="2">
    <citation type="journal article" date="2022" name="New Phytol.">
        <title>Evolutionary transition to the ectomycorrhizal habit in the genomes of a hyperdiverse lineage of mushroom-forming fungi.</title>
        <authorList>
            <person name="Looney B."/>
            <person name="Miyauchi S."/>
            <person name="Morin E."/>
            <person name="Drula E."/>
            <person name="Courty P.E."/>
            <person name="Kohler A."/>
            <person name="Kuo A."/>
            <person name="LaButti K."/>
            <person name="Pangilinan J."/>
            <person name="Lipzen A."/>
            <person name="Riley R."/>
            <person name="Andreopoulos W."/>
            <person name="He G."/>
            <person name="Johnson J."/>
            <person name="Nolan M."/>
            <person name="Tritt A."/>
            <person name="Barry K.W."/>
            <person name="Grigoriev I.V."/>
            <person name="Nagy L.G."/>
            <person name="Hibbett D."/>
            <person name="Henrissat B."/>
            <person name="Matheny P.B."/>
            <person name="Labbe J."/>
            <person name="Martin F.M."/>
        </authorList>
    </citation>
    <scope>NUCLEOTIDE SEQUENCE</scope>
    <source>
        <strain evidence="1">FP105234-sp</strain>
    </source>
</reference>
<dbReference type="Proteomes" id="UP000814033">
    <property type="component" value="Unassembled WGS sequence"/>
</dbReference>
<accession>A0ACB8RZR1</accession>
<organism evidence="1 2">
    <name type="scientific">Auriscalpium vulgare</name>
    <dbReference type="NCBI Taxonomy" id="40419"/>
    <lineage>
        <taxon>Eukaryota</taxon>
        <taxon>Fungi</taxon>
        <taxon>Dikarya</taxon>
        <taxon>Basidiomycota</taxon>
        <taxon>Agaricomycotina</taxon>
        <taxon>Agaricomycetes</taxon>
        <taxon>Russulales</taxon>
        <taxon>Auriscalpiaceae</taxon>
        <taxon>Auriscalpium</taxon>
    </lineage>
</organism>
<reference evidence="1" key="1">
    <citation type="submission" date="2021-02" db="EMBL/GenBank/DDBJ databases">
        <authorList>
            <consortium name="DOE Joint Genome Institute"/>
            <person name="Ahrendt S."/>
            <person name="Looney B.P."/>
            <person name="Miyauchi S."/>
            <person name="Morin E."/>
            <person name="Drula E."/>
            <person name="Courty P.E."/>
            <person name="Chicoki N."/>
            <person name="Fauchery L."/>
            <person name="Kohler A."/>
            <person name="Kuo A."/>
            <person name="Labutti K."/>
            <person name="Pangilinan J."/>
            <person name="Lipzen A."/>
            <person name="Riley R."/>
            <person name="Andreopoulos W."/>
            <person name="He G."/>
            <person name="Johnson J."/>
            <person name="Barry K.W."/>
            <person name="Grigoriev I.V."/>
            <person name="Nagy L."/>
            <person name="Hibbett D."/>
            <person name="Henrissat B."/>
            <person name="Matheny P.B."/>
            <person name="Labbe J."/>
            <person name="Martin F."/>
        </authorList>
    </citation>
    <scope>NUCLEOTIDE SEQUENCE</scope>
    <source>
        <strain evidence="1">FP105234-sp</strain>
    </source>
</reference>
<evidence type="ECO:0000313" key="2">
    <source>
        <dbReference type="Proteomes" id="UP000814033"/>
    </source>
</evidence>
<protein>
    <submittedName>
        <fullName evidence="1">Uncharacterized protein</fullName>
    </submittedName>
</protein>
<keyword evidence="2" id="KW-1185">Reference proteome</keyword>
<sequence>MEPMVIYFILRKISDWSLTHFYSEVHVLGRENVPADGPLLICANHHNEIIDIATLAATIPHRRQVGFWAKSSMFKNPIARFILLSSGSIPVKRSPNGVKDASSTVAPANESLFASTSRSLARPRSRGGLLNYVTGVFPDRVVGVFPEGTSYTEPQIMQVKEGAAWAALEYAKWQAENGAQDSQAEKLALVPVGIVYTDKSQYLSDISVVYGKPIRLEQVTADYIAASSANDKEKAHLAISALTATVKQKLLKLSVNAPDWETLYSADLARDIIWTGSHNTAELARISQAFVDIFSESYGPNVDSDSLSRTRATLLRYAGLLHYSGLRHCGLASLSRTTTKSQALVSASYHTLTAVSHPQFPLFFPVFVLHAPGYLLGLLAARVFGNPKLPETLAQFKVIFGGVGFGISYSICGHALTRWTMRLGSIASIPVAGIPAVDEVLRALARVGYLVQGGDGMWGRLRGGFSMAVILWLMTNALAKWHQILVKSNYTR</sequence>
<dbReference type="EMBL" id="MU275874">
    <property type="protein sequence ID" value="KAI0049368.1"/>
    <property type="molecule type" value="Genomic_DNA"/>
</dbReference>
<comment type="caution">
    <text evidence="1">The sequence shown here is derived from an EMBL/GenBank/DDBJ whole genome shotgun (WGS) entry which is preliminary data.</text>
</comment>
<proteinExistence type="predicted"/>
<evidence type="ECO:0000313" key="1">
    <source>
        <dbReference type="EMBL" id="KAI0049368.1"/>
    </source>
</evidence>
<name>A0ACB8RZR1_9AGAM</name>